<evidence type="ECO:0000256" key="3">
    <source>
        <dbReference type="ARBA" id="ARBA00022723"/>
    </source>
</evidence>
<feature type="domain" description="Peptidase M28" evidence="8">
    <location>
        <begin position="292"/>
        <end position="506"/>
    </location>
</feature>
<keyword evidence="1" id="KW-0031">Aminopeptidase</keyword>
<feature type="signal peptide" evidence="7">
    <location>
        <begin position="1"/>
        <end position="19"/>
    </location>
</feature>
<sequence length="542" mass="57758">MQKLFSSLTLTALAFSAHAATGLPVVQEAPLRAHLAFLSNDLLEGRGTGQRGADLTVAYLETQAQMAGLKPVRGNSYRQSVQIAGVKSLPQDSSLQAVADGKAVPLAFGPDWVWATGDSVAAHTFDAPLVFVGYGITAPEEGWNDFKGVDVKNKIVVMMVNDPQPTALDPNRFAGKALTYYGRWTYKFEEARRQGAAGVLLIHTKPSASYDWSVVQNSWSGSERFQLANRTAGTPLQGWIAEDAARRLFAAGGQDLDALRAQAESKDFKAVALNAKLSGEMKSIVRKVEQFNIAGMVPGTDPALKDEAVIYSGHWDHLGKQGKDDEKAGDTIYNGAVDNASGTAGLLAMAQEAVKKPAKRTQIFLWVAAEEQGLLGSAAYAADPLWPLNKTAAALNLDSLNFVGATHDIGAQGSERTELGAMAATVAKSMGMHIAQARPDLAGGYFRSDHFSFAKAGVPAFSINGGREYIKDVAASKAKAAAYGPRYHQVTDEYDASWDLSGMTQQAQFTLNLGQAVANAVKMPAWKAGDAFGKAREQASAK</sequence>
<dbReference type="Pfam" id="PF04389">
    <property type="entry name" value="Peptidase_M28"/>
    <property type="match status" value="1"/>
</dbReference>
<dbReference type="SUPFAM" id="SSF53187">
    <property type="entry name" value="Zn-dependent exopeptidases"/>
    <property type="match status" value="1"/>
</dbReference>
<dbReference type="InterPro" id="IPR046450">
    <property type="entry name" value="PA_dom_sf"/>
</dbReference>
<keyword evidence="4 7" id="KW-0732">Signal</keyword>
<evidence type="ECO:0000256" key="1">
    <source>
        <dbReference type="ARBA" id="ARBA00022438"/>
    </source>
</evidence>
<keyword evidence="6" id="KW-0862">Zinc</keyword>
<proteinExistence type="predicted"/>
<keyword evidence="10" id="KW-1185">Reference proteome</keyword>
<reference evidence="9 10" key="1">
    <citation type="submission" date="2024-01" db="EMBL/GenBank/DDBJ databases">
        <title>Draft genome sequences of nine bacterial species from freshwater ponds near Washington, DC.</title>
        <authorList>
            <person name="Pavloudi C."/>
            <person name="Oliver L."/>
            <person name="Slattery K."/>
            <person name="Lissner G."/>
            <person name="Saw J.H."/>
        </authorList>
    </citation>
    <scope>NUCLEOTIDE SEQUENCE [LARGE SCALE GENOMIC DNA]</scope>
    <source>
        <strain evidence="10">TB1-E2</strain>
    </source>
</reference>
<evidence type="ECO:0000313" key="9">
    <source>
        <dbReference type="EMBL" id="WWO47884.1"/>
    </source>
</evidence>
<dbReference type="InterPro" id="IPR045175">
    <property type="entry name" value="M28_fam"/>
</dbReference>
<evidence type="ECO:0000256" key="5">
    <source>
        <dbReference type="ARBA" id="ARBA00022801"/>
    </source>
</evidence>
<dbReference type="EMBL" id="CP142523">
    <property type="protein sequence ID" value="WWO47884.1"/>
    <property type="molecule type" value="Genomic_DNA"/>
</dbReference>
<evidence type="ECO:0000256" key="7">
    <source>
        <dbReference type="SAM" id="SignalP"/>
    </source>
</evidence>
<evidence type="ECO:0000256" key="6">
    <source>
        <dbReference type="ARBA" id="ARBA00022833"/>
    </source>
</evidence>
<protein>
    <submittedName>
        <fullName evidence="9">M28 family peptidase</fullName>
    </submittedName>
</protein>
<name>A0ABZ2GR88_9BURK</name>
<accession>A0ABZ2GR88</accession>
<keyword evidence="5" id="KW-0378">Hydrolase</keyword>
<keyword evidence="3" id="KW-0479">Metal-binding</keyword>
<dbReference type="RefSeq" id="WP_338680979.1">
    <property type="nucleotide sequence ID" value="NZ_CP142523.1"/>
</dbReference>
<dbReference type="Proteomes" id="UP001373909">
    <property type="component" value="Chromosome"/>
</dbReference>
<dbReference type="Gene3D" id="3.40.630.10">
    <property type="entry name" value="Zn peptidases"/>
    <property type="match status" value="1"/>
</dbReference>
<organism evidence="9 10">
    <name type="scientific">Janthinobacterium aestuarii</name>
    <dbReference type="NCBI Taxonomy" id="2985511"/>
    <lineage>
        <taxon>Bacteria</taxon>
        <taxon>Pseudomonadati</taxon>
        <taxon>Pseudomonadota</taxon>
        <taxon>Betaproteobacteria</taxon>
        <taxon>Burkholderiales</taxon>
        <taxon>Oxalobacteraceae</taxon>
        <taxon>Janthinobacterium</taxon>
    </lineage>
</organism>
<keyword evidence="2" id="KW-0645">Protease</keyword>
<dbReference type="PANTHER" id="PTHR12147:SF56">
    <property type="entry name" value="AMINOPEPTIDASE YDR415C-RELATED"/>
    <property type="match status" value="1"/>
</dbReference>
<evidence type="ECO:0000313" key="10">
    <source>
        <dbReference type="Proteomes" id="UP001373909"/>
    </source>
</evidence>
<dbReference type="SUPFAM" id="SSF52025">
    <property type="entry name" value="PA domain"/>
    <property type="match status" value="1"/>
</dbReference>
<dbReference type="PANTHER" id="PTHR12147">
    <property type="entry name" value="METALLOPEPTIDASE M28 FAMILY MEMBER"/>
    <property type="match status" value="1"/>
</dbReference>
<evidence type="ECO:0000259" key="8">
    <source>
        <dbReference type="Pfam" id="PF04389"/>
    </source>
</evidence>
<dbReference type="InterPro" id="IPR007484">
    <property type="entry name" value="Peptidase_M28"/>
</dbReference>
<feature type="chain" id="PRO_5045506596" evidence="7">
    <location>
        <begin position="20"/>
        <end position="542"/>
    </location>
</feature>
<evidence type="ECO:0000256" key="2">
    <source>
        <dbReference type="ARBA" id="ARBA00022670"/>
    </source>
</evidence>
<gene>
    <name evidence="9" type="ORF">OPV09_07215</name>
</gene>
<evidence type="ECO:0000256" key="4">
    <source>
        <dbReference type="ARBA" id="ARBA00022729"/>
    </source>
</evidence>